<dbReference type="InterPro" id="IPR013087">
    <property type="entry name" value="Znf_C2H2_type"/>
</dbReference>
<comment type="caution">
    <text evidence="8">The sequence shown here is derived from an EMBL/GenBank/DDBJ whole genome shotgun (WGS) entry which is preliminary data.</text>
</comment>
<evidence type="ECO:0000256" key="4">
    <source>
        <dbReference type="ARBA" id="ARBA00022771"/>
    </source>
</evidence>
<evidence type="ECO:0000256" key="3">
    <source>
        <dbReference type="ARBA" id="ARBA00022737"/>
    </source>
</evidence>
<organism evidence="8 9">
    <name type="scientific">Molorchus minor</name>
    <dbReference type="NCBI Taxonomy" id="1323400"/>
    <lineage>
        <taxon>Eukaryota</taxon>
        <taxon>Metazoa</taxon>
        <taxon>Ecdysozoa</taxon>
        <taxon>Arthropoda</taxon>
        <taxon>Hexapoda</taxon>
        <taxon>Insecta</taxon>
        <taxon>Pterygota</taxon>
        <taxon>Neoptera</taxon>
        <taxon>Endopterygota</taxon>
        <taxon>Coleoptera</taxon>
        <taxon>Polyphaga</taxon>
        <taxon>Cucujiformia</taxon>
        <taxon>Chrysomeloidea</taxon>
        <taxon>Cerambycidae</taxon>
        <taxon>Lamiinae</taxon>
        <taxon>Monochamini</taxon>
        <taxon>Molorchus</taxon>
    </lineage>
</organism>
<dbReference type="Proteomes" id="UP001162164">
    <property type="component" value="Unassembled WGS sequence"/>
</dbReference>
<accession>A0ABQ9K047</accession>
<dbReference type="InterPro" id="IPR036236">
    <property type="entry name" value="Znf_C2H2_sf"/>
</dbReference>
<comment type="subcellular location">
    <subcellularLocation>
        <location evidence="1">Nucleus</location>
    </subcellularLocation>
</comment>
<evidence type="ECO:0000256" key="2">
    <source>
        <dbReference type="ARBA" id="ARBA00022723"/>
    </source>
</evidence>
<dbReference type="InterPro" id="IPR050888">
    <property type="entry name" value="ZnF_C2H2-type_TF"/>
</dbReference>
<name>A0ABQ9K047_9CUCU</name>
<evidence type="ECO:0000313" key="9">
    <source>
        <dbReference type="Proteomes" id="UP001162164"/>
    </source>
</evidence>
<proteinExistence type="predicted"/>
<keyword evidence="4" id="KW-0863">Zinc-finger</keyword>
<dbReference type="PANTHER" id="PTHR24406">
    <property type="entry name" value="TRANSCRIPTIONAL REPRESSOR CTCFL-RELATED"/>
    <property type="match status" value="1"/>
</dbReference>
<dbReference type="EMBL" id="JAPWTJ010000065">
    <property type="protein sequence ID" value="KAJ8983704.1"/>
    <property type="molecule type" value="Genomic_DNA"/>
</dbReference>
<evidence type="ECO:0000256" key="1">
    <source>
        <dbReference type="ARBA" id="ARBA00004123"/>
    </source>
</evidence>
<evidence type="ECO:0000259" key="7">
    <source>
        <dbReference type="SMART" id="SM00355"/>
    </source>
</evidence>
<reference evidence="8" key="1">
    <citation type="journal article" date="2023" name="Insect Mol. Biol.">
        <title>Genome sequencing provides insights into the evolution of gene families encoding plant cell wall-degrading enzymes in longhorned beetles.</title>
        <authorList>
            <person name="Shin N.R."/>
            <person name="Okamura Y."/>
            <person name="Kirsch R."/>
            <person name="Pauchet Y."/>
        </authorList>
    </citation>
    <scope>NUCLEOTIDE SEQUENCE</scope>
    <source>
        <strain evidence="8">MMC_N1</strain>
    </source>
</reference>
<gene>
    <name evidence="8" type="ORF">NQ317_009139</name>
</gene>
<sequence length="256" mass="30552">MQQSGAIIKLSNVRKGISYNNVNIKKEDTVDNREYSLKEPNGREILEKHEQKEISQAQICELLTKHGGNVDRYLPHQKYNLEVHMYKCEMCKYQTKRKECLKQHSLVHKEISEVQLYKCEICEYETKRKGNIKQHSLVHRDISEVQFYKCEMCEYGTKRKGNIKQHLLIHRDISKVQLCWSNFDVYIIYNLNVGFPHPRVLYTPVIYTRVYRILKLWLRSKDDTSIYSYRDTHAGYHVEENILILLRKRLNFGVVP</sequence>
<evidence type="ECO:0000313" key="8">
    <source>
        <dbReference type="EMBL" id="KAJ8983704.1"/>
    </source>
</evidence>
<feature type="domain" description="C2H2-type" evidence="7">
    <location>
        <begin position="148"/>
        <end position="170"/>
    </location>
</feature>
<protein>
    <recommendedName>
        <fullName evidence="7">C2H2-type domain-containing protein</fullName>
    </recommendedName>
</protein>
<feature type="domain" description="C2H2-type" evidence="7">
    <location>
        <begin position="86"/>
        <end position="108"/>
    </location>
</feature>
<evidence type="ECO:0000256" key="5">
    <source>
        <dbReference type="ARBA" id="ARBA00022833"/>
    </source>
</evidence>
<keyword evidence="5" id="KW-0862">Zinc</keyword>
<keyword evidence="3" id="KW-0677">Repeat</keyword>
<keyword evidence="9" id="KW-1185">Reference proteome</keyword>
<keyword evidence="6" id="KW-0539">Nucleus</keyword>
<dbReference type="Gene3D" id="3.30.160.60">
    <property type="entry name" value="Classic Zinc Finger"/>
    <property type="match status" value="1"/>
</dbReference>
<dbReference type="SMART" id="SM00355">
    <property type="entry name" value="ZnF_C2H2"/>
    <property type="match status" value="3"/>
</dbReference>
<keyword evidence="2" id="KW-0479">Metal-binding</keyword>
<feature type="domain" description="C2H2-type" evidence="7">
    <location>
        <begin position="117"/>
        <end position="139"/>
    </location>
</feature>
<evidence type="ECO:0000256" key="6">
    <source>
        <dbReference type="ARBA" id="ARBA00023242"/>
    </source>
</evidence>
<dbReference type="SUPFAM" id="SSF57667">
    <property type="entry name" value="beta-beta-alpha zinc fingers"/>
    <property type="match status" value="1"/>
</dbReference>
<feature type="non-terminal residue" evidence="8">
    <location>
        <position position="256"/>
    </location>
</feature>